<dbReference type="Pfam" id="PF00001">
    <property type="entry name" value="7tm_1"/>
    <property type="match status" value="1"/>
</dbReference>
<dbReference type="CDD" id="cd00637">
    <property type="entry name" value="7tm_classA_rhodopsin-like"/>
    <property type="match status" value="1"/>
</dbReference>
<dbReference type="PANTHER" id="PTHR24246:SF27">
    <property type="entry name" value="ADENOSINE RECEPTOR, ISOFORM A"/>
    <property type="match status" value="1"/>
</dbReference>
<evidence type="ECO:0000256" key="2">
    <source>
        <dbReference type="ARBA" id="ARBA00022475"/>
    </source>
</evidence>
<feature type="transmembrane region" description="Helical" evidence="10">
    <location>
        <begin position="183"/>
        <end position="206"/>
    </location>
</feature>
<feature type="transmembrane region" description="Helical" evidence="10">
    <location>
        <begin position="69"/>
        <end position="92"/>
    </location>
</feature>
<gene>
    <name evidence="12" type="ORF">P5673_003913</name>
</gene>
<name>A0AAD9R1K3_ACRCE</name>
<comment type="subcellular location">
    <subcellularLocation>
        <location evidence="1">Cell membrane</location>
        <topology evidence="1">Multi-pass membrane protein</topology>
    </subcellularLocation>
</comment>
<evidence type="ECO:0000256" key="9">
    <source>
        <dbReference type="ARBA" id="ARBA00023224"/>
    </source>
</evidence>
<dbReference type="PANTHER" id="PTHR24246">
    <property type="entry name" value="OLFACTORY RECEPTOR AND ADENOSINE RECEPTOR"/>
    <property type="match status" value="1"/>
</dbReference>
<keyword evidence="8" id="KW-0325">Glycoprotein</keyword>
<keyword evidence="9" id="KW-0807">Transducer</keyword>
<reference evidence="12" key="1">
    <citation type="journal article" date="2023" name="G3 (Bethesda)">
        <title>Whole genome assembly and annotation of the endangered Caribbean coral Acropora cervicornis.</title>
        <authorList>
            <person name="Selwyn J.D."/>
            <person name="Vollmer S.V."/>
        </authorList>
    </citation>
    <scope>NUCLEOTIDE SEQUENCE</scope>
    <source>
        <strain evidence="12">K2</strain>
    </source>
</reference>
<feature type="transmembrane region" description="Helical" evidence="10">
    <location>
        <begin position="104"/>
        <end position="126"/>
    </location>
</feature>
<dbReference type="GO" id="GO:0004930">
    <property type="term" value="F:G protein-coupled receptor activity"/>
    <property type="evidence" value="ECO:0007669"/>
    <property type="project" value="UniProtKB-KW"/>
</dbReference>
<evidence type="ECO:0000259" key="11">
    <source>
        <dbReference type="PROSITE" id="PS50262"/>
    </source>
</evidence>
<keyword evidence="3 10" id="KW-0812">Transmembrane</keyword>
<dbReference type="InterPro" id="IPR000276">
    <property type="entry name" value="GPCR_Rhodpsn"/>
</dbReference>
<evidence type="ECO:0000256" key="10">
    <source>
        <dbReference type="SAM" id="Phobius"/>
    </source>
</evidence>
<evidence type="ECO:0000256" key="6">
    <source>
        <dbReference type="ARBA" id="ARBA00023136"/>
    </source>
</evidence>
<dbReference type="PRINTS" id="PR00237">
    <property type="entry name" value="GPCRRHODOPSN"/>
</dbReference>
<evidence type="ECO:0000313" key="13">
    <source>
        <dbReference type="Proteomes" id="UP001249851"/>
    </source>
</evidence>
<evidence type="ECO:0000256" key="4">
    <source>
        <dbReference type="ARBA" id="ARBA00022989"/>
    </source>
</evidence>
<comment type="caution">
    <text evidence="12">The sequence shown here is derived from an EMBL/GenBank/DDBJ whole genome shotgun (WGS) entry which is preliminary data.</text>
</comment>
<keyword evidence="2" id="KW-1003">Cell membrane</keyword>
<dbReference type="Gene3D" id="1.20.1070.10">
    <property type="entry name" value="Rhodopsin 7-helix transmembrane proteins"/>
    <property type="match status" value="1"/>
</dbReference>
<feature type="transmembrane region" description="Helical" evidence="10">
    <location>
        <begin position="38"/>
        <end position="57"/>
    </location>
</feature>
<keyword evidence="13" id="KW-1185">Reference proteome</keyword>
<dbReference type="AlphaFoldDB" id="A0AAD9R1K3"/>
<sequence>MTFNTTQTTASRGISNDPPAYSNFTVNIDPFHEAVPELTPFSLLITLANGLVFLLFVKKPSLRTASNYLLISLAACDFFTGIVNIPITLIAFTHSIPQPKLSDLFFLVAVLHNFTAVSTGYHILAITLDKYMSFKREATRVTSKTTIFRVLFLVWTGSIAVAILPFFWKNENTQSTRARRLQMGHAIFCLTAVFVLPYTLMIYAYYIMYQVIKKAREQRQLEQNCREQHRKSEQRCVVIFVIMALLYLVCWLPWFSLALVYTVYPSDVTRGPQLDTVSHVFALVRYSTSVLNPILYTFFKRDFFTALKEVILRKRHGEGRFSSVLETARQSSCEADL</sequence>
<protein>
    <submittedName>
        <fullName evidence="12">5-hydroxytryptamine receptor 2A</fullName>
    </submittedName>
</protein>
<dbReference type="PROSITE" id="PS50262">
    <property type="entry name" value="G_PROTEIN_RECEP_F1_2"/>
    <property type="match status" value="1"/>
</dbReference>
<keyword evidence="7 12" id="KW-0675">Receptor</keyword>
<evidence type="ECO:0000256" key="8">
    <source>
        <dbReference type="ARBA" id="ARBA00023180"/>
    </source>
</evidence>
<dbReference type="Proteomes" id="UP001249851">
    <property type="component" value="Unassembled WGS sequence"/>
</dbReference>
<evidence type="ECO:0000256" key="3">
    <source>
        <dbReference type="ARBA" id="ARBA00022692"/>
    </source>
</evidence>
<feature type="transmembrane region" description="Helical" evidence="10">
    <location>
        <begin position="147"/>
        <end position="168"/>
    </location>
</feature>
<evidence type="ECO:0000313" key="12">
    <source>
        <dbReference type="EMBL" id="KAK2571332.1"/>
    </source>
</evidence>
<feature type="domain" description="G-protein coupled receptors family 1 profile" evidence="11">
    <location>
        <begin position="48"/>
        <end position="296"/>
    </location>
</feature>
<dbReference type="EMBL" id="JARQWQ010000006">
    <property type="protein sequence ID" value="KAK2571332.1"/>
    <property type="molecule type" value="Genomic_DNA"/>
</dbReference>
<reference evidence="12" key="2">
    <citation type="journal article" date="2023" name="Science">
        <title>Genomic signatures of disease resistance in endangered staghorn corals.</title>
        <authorList>
            <person name="Vollmer S.V."/>
            <person name="Selwyn J.D."/>
            <person name="Despard B.A."/>
            <person name="Roesel C.L."/>
        </authorList>
    </citation>
    <scope>NUCLEOTIDE SEQUENCE</scope>
    <source>
        <strain evidence="12">K2</strain>
    </source>
</reference>
<evidence type="ECO:0000256" key="7">
    <source>
        <dbReference type="ARBA" id="ARBA00023170"/>
    </source>
</evidence>
<accession>A0AAD9R1K3</accession>
<dbReference type="GO" id="GO:0005886">
    <property type="term" value="C:plasma membrane"/>
    <property type="evidence" value="ECO:0007669"/>
    <property type="project" value="UniProtKB-SubCell"/>
</dbReference>
<dbReference type="SUPFAM" id="SSF81321">
    <property type="entry name" value="Family A G protein-coupled receptor-like"/>
    <property type="match status" value="1"/>
</dbReference>
<keyword evidence="5" id="KW-0297">G-protein coupled receptor</keyword>
<evidence type="ECO:0000256" key="5">
    <source>
        <dbReference type="ARBA" id="ARBA00023040"/>
    </source>
</evidence>
<organism evidence="12 13">
    <name type="scientific">Acropora cervicornis</name>
    <name type="common">Staghorn coral</name>
    <dbReference type="NCBI Taxonomy" id="6130"/>
    <lineage>
        <taxon>Eukaryota</taxon>
        <taxon>Metazoa</taxon>
        <taxon>Cnidaria</taxon>
        <taxon>Anthozoa</taxon>
        <taxon>Hexacorallia</taxon>
        <taxon>Scleractinia</taxon>
        <taxon>Astrocoeniina</taxon>
        <taxon>Acroporidae</taxon>
        <taxon>Acropora</taxon>
    </lineage>
</organism>
<feature type="transmembrane region" description="Helical" evidence="10">
    <location>
        <begin position="236"/>
        <end position="264"/>
    </location>
</feature>
<keyword evidence="6 10" id="KW-0472">Membrane</keyword>
<proteinExistence type="predicted"/>
<keyword evidence="4 10" id="KW-1133">Transmembrane helix</keyword>
<dbReference type="InterPro" id="IPR017452">
    <property type="entry name" value="GPCR_Rhodpsn_7TM"/>
</dbReference>
<feature type="transmembrane region" description="Helical" evidence="10">
    <location>
        <begin position="276"/>
        <end position="299"/>
    </location>
</feature>
<evidence type="ECO:0000256" key="1">
    <source>
        <dbReference type="ARBA" id="ARBA00004651"/>
    </source>
</evidence>